<dbReference type="OrthoDB" id="6526295at2759"/>
<dbReference type="Proteomes" id="UP000728032">
    <property type="component" value="Unassembled WGS sequence"/>
</dbReference>
<protein>
    <submittedName>
        <fullName evidence="2">Uncharacterized protein</fullName>
    </submittedName>
</protein>
<keyword evidence="1" id="KW-0732">Signal</keyword>
<evidence type="ECO:0000256" key="1">
    <source>
        <dbReference type="SAM" id="SignalP"/>
    </source>
</evidence>
<dbReference type="AlphaFoldDB" id="A0A7R9MMD0"/>
<organism evidence="2">
    <name type="scientific">Oppiella nova</name>
    <dbReference type="NCBI Taxonomy" id="334625"/>
    <lineage>
        <taxon>Eukaryota</taxon>
        <taxon>Metazoa</taxon>
        <taxon>Ecdysozoa</taxon>
        <taxon>Arthropoda</taxon>
        <taxon>Chelicerata</taxon>
        <taxon>Arachnida</taxon>
        <taxon>Acari</taxon>
        <taxon>Acariformes</taxon>
        <taxon>Sarcoptiformes</taxon>
        <taxon>Oribatida</taxon>
        <taxon>Brachypylina</taxon>
        <taxon>Oppioidea</taxon>
        <taxon>Oppiidae</taxon>
        <taxon>Oppiella</taxon>
    </lineage>
</organism>
<name>A0A7R9MMD0_9ACAR</name>
<dbReference type="EMBL" id="OC945015">
    <property type="protein sequence ID" value="CAD7662975.1"/>
    <property type="molecule type" value="Genomic_DNA"/>
</dbReference>
<proteinExistence type="predicted"/>
<accession>A0A7R9MMD0</accession>
<evidence type="ECO:0000313" key="3">
    <source>
        <dbReference type="Proteomes" id="UP000728032"/>
    </source>
</evidence>
<dbReference type="EMBL" id="CAJPVJ010030190">
    <property type="protein sequence ID" value="CAG2180112.1"/>
    <property type="molecule type" value="Genomic_DNA"/>
</dbReference>
<feature type="signal peptide" evidence="1">
    <location>
        <begin position="1"/>
        <end position="18"/>
    </location>
</feature>
<sequence>MKLLLIIVLSSVLSVCYMQDIRTNVTKRFDDMSSVLCADKLQISDDQLAELRTQCESNNTTARDEVLKTCLNTKELTDRQKVTSICGTQKTCIVDHWVKVYENAKPEYLNIFCDMSEKFIHCIKKVLKVN</sequence>
<reference evidence="2" key="1">
    <citation type="submission" date="2020-11" db="EMBL/GenBank/DDBJ databases">
        <authorList>
            <person name="Tran Van P."/>
        </authorList>
    </citation>
    <scope>NUCLEOTIDE SEQUENCE</scope>
</reference>
<evidence type="ECO:0000313" key="2">
    <source>
        <dbReference type="EMBL" id="CAD7662975.1"/>
    </source>
</evidence>
<feature type="chain" id="PRO_5036211569" evidence="1">
    <location>
        <begin position="19"/>
        <end position="130"/>
    </location>
</feature>
<gene>
    <name evidence="2" type="ORF">ONB1V03_LOCUS19535</name>
</gene>
<keyword evidence="3" id="KW-1185">Reference proteome</keyword>